<gene>
    <name evidence="1" type="ORF">C6Y53_08090</name>
</gene>
<organism evidence="1 2">
    <name type="scientific">Pukyongiella litopenaei</name>
    <dbReference type="NCBI Taxonomy" id="2605946"/>
    <lineage>
        <taxon>Bacteria</taxon>
        <taxon>Pseudomonadati</taxon>
        <taxon>Pseudomonadota</taxon>
        <taxon>Alphaproteobacteria</taxon>
        <taxon>Rhodobacterales</taxon>
        <taxon>Paracoccaceae</taxon>
        <taxon>Pukyongiella</taxon>
    </lineage>
</organism>
<proteinExistence type="predicted"/>
<evidence type="ECO:0000313" key="1">
    <source>
        <dbReference type="EMBL" id="AVO37665.1"/>
    </source>
</evidence>
<dbReference type="RefSeq" id="WP_106471983.1">
    <property type="nucleotide sequence ID" value="NZ_CP027665.1"/>
</dbReference>
<name>A0A2S0MP71_9RHOB</name>
<evidence type="ECO:0000313" key="2">
    <source>
        <dbReference type="Proteomes" id="UP000237655"/>
    </source>
</evidence>
<accession>A0A2S0MP71</accession>
<keyword evidence="2" id="KW-1185">Reference proteome</keyword>
<dbReference type="KEGG" id="thas:C6Y53_08090"/>
<sequence>MAFRRFAIFHVPPAEADWARFATRWLGWDMIAGSAVTHPDMSGLPVDRLTEAPRRYGLHATLKPPFRLARGKDRAGLEDAVAALAARQAPATIPALDLVRMGRFLALCPTGGAAPADRLAAACVRKTDLFRAPPDDAELACRRASGLSPRQQENLDHWGYPHVMDMFRFHITLTGRLPVGALAAAETALGERLVPLLPAPYILYDIALAGEDADGRFHLIRRFPLTG</sequence>
<dbReference type="AlphaFoldDB" id="A0A2S0MP71"/>
<dbReference type="PIRSF" id="PIRSF033328">
    <property type="entry name" value="Phest_Mll4975"/>
    <property type="match status" value="1"/>
</dbReference>
<protein>
    <submittedName>
        <fullName evidence="1">DUF1045 domain-containing protein</fullName>
    </submittedName>
</protein>
<reference evidence="2" key="1">
    <citation type="submission" date="2018-03" db="EMBL/GenBank/DDBJ databases">
        <title>Genomic analysis of the strain SH-1 isolated from shrimp intestine.</title>
        <authorList>
            <person name="Kim Y.-S."/>
            <person name="Kim S.-E."/>
            <person name="Kim K.-H."/>
        </authorList>
    </citation>
    <scope>NUCLEOTIDE SEQUENCE [LARGE SCALE GENOMIC DNA]</scope>
    <source>
        <strain evidence="2">SH-1</strain>
    </source>
</reference>
<dbReference type="InterPro" id="IPR009389">
    <property type="entry name" value="DUF1045"/>
</dbReference>
<dbReference type="EMBL" id="CP027665">
    <property type="protein sequence ID" value="AVO37665.1"/>
    <property type="molecule type" value="Genomic_DNA"/>
</dbReference>
<dbReference type="Pfam" id="PF06299">
    <property type="entry name" value="DUF1045"/>
    <property type="match status" value="1"/>
</dbReference>
<dbReference type="Proteomes" id="UP000237655">
    <property type="component" value="Chromosome"/>
</dbReference>